<gene>
    <name evidence="7" type="primary">crgA</name>
    <name evidence="9" type="ORF">D3250_00390</name>
</gene>
<dbReference type="HAMAP" id="MF_00631">
    <property type="entry name" value="CrgA"/>
    <property type="match status" value="1"/>
</dbReference>
<sequence length="134" mass="15220">MPGSCQRHRGPLLALRRIARRKSDTHRVPNIQELPVPESRRRKNRNAGDQQLNDPKSPLNSAEQFSVEGLDGEDESLPAWYRVTMFGLMIVGLLWLIIWYVTSGALPINAAGGWNIIIGFSIAMVGFFMTMRWR</sequence>
<keyword evidence="6 7" id="KW-0131">Cell cycle</keyword>
<keyword evidence="4 7" id="KW-1133">Transmembrane helix</keyword>
<evidence type="ECO:0000256" key="3">
    <source>
        <dbReference type="ARBA" id="ARBA00022692"/>
    </source>
</evidence>
<evidence type="ECO:0000256" key="8">
    <source>
        <dbReference type="SAM" id="MobiDB-lite"/>
    </source>
</evidence>
<comment type="similarity">
    <text evidence="7">Belongs to the CrgA family.</text>
</comment>
<evidence type="ECO:0000256" key="1">
    <source>
        <dbReference type="ARBA" id="ARBA00022475"/>
    </source>
</evidence>
<feature type="region of interest" description="Disordered" evidence="8">
    <location>
        <begin position="23"/>
        <end position="72"/>
    </location>
</feature>
<dbReference type="OrthoDB" id="5189646at2"/>
<evidence type="ECO:0000256" key="5">
    <source>
        <dbReference type="ARBA" id="ARBA00023136"/>
    </source>
</evidence>
<evidence type="ECO:0000256" key="6">
    <source>
        <dbReference type="ARBA" id="ARBA00023306"/>
    </source>
</evidence>
<dbReference type="AlphaFoldDB" id="A0A3A4G2F6"/>
<evidence type="ECO:0000313" key="9">
    <source>
        <dbReference type="EMBL" id="RJN32359.1"/>
    </source>
</evidence>
<keyword evidence="3 7" id="KW-0812">Transmembrane</keyword>
<protein>
    <recommendedName>
        <fullName evidence="7">Cell division protein CrgA</fullName>
    </recommendedName>
</protein>
<evidence type="ECO:0000256" key="2">
    <source>
        <dbReference type="ARBA" id="ARBA00022618"/>
    </source>
</evidence>
<name>A0A3A4G2F6_9MICC</name>
<dbReference type="GO" id="GO:0051301">
    <property type="term" value="P:cell division"/>
    <property type="evidence" value="ECO:0007669"/>
    <property type="project" value="UniProtKB-UniRule"/>
</dbReference>
<organism evidence="9 10">
    <name type="scientific">Nesterenkonia natronophila</name>
    <dbReference type="NCBI Taxonomy" id="2174932"/>
    <lineage>
        <taxon>Bacteria</taxon>
        <taxon>Bacillati</taxon>
        <taxon>Actinomycetota</taxon>
        <taxon>Actinomycetes</taxon>
        <taxon>Micrococcales</taxon>
        <taxon>Micrococcaceae</taxon>
        <taxon>Nesterenkonia</taxon>
    </lineage>
</organism>
<feature type="transmembrane region" description="Helical" evidence="7">
    <location>
        <begin position="113"/>
        <end position="131"/>
    </location>
</feature>
<comment type="subcellular location">
    <subcellularLocation>
        <location evidence="7">Cell membrane</location>
        <topology evidence="7">Multi-pass membrane protein</topology>
    </subcellularLocation>
</comment>
<keyword evidence="2 7" id="KW-0132">Cell division</keyword>
<reference evidence="9 10" key="1">
    <citation type="submission" date="2018-09" db="EMBL/GenBank/DDBJ databases">
        <title>Nesterenkonia natronophila sp. nov., an alkaliphilic actinobacteriume isolated from a soda lake, and emended description of the genus Nesterenkonia.</title>
        <authorList>
            <person name="Menes R.J."/>
            <person name="Iriarte A."/>
        </authorList>
    </citation>
    <scope>NUCLEOTIDE SEQUENCE [LARGE SCALE GENOMIC DNA]</scope>
    <source>
        <strain evidence="9 10">M8</strain>
    </source>
</reference>
<accession>A0A3A4G2F6</accession>
<comment type="caution">
    <text evidence="9">The sequence shown here is derived from an EMBL/GenBank/DDBJ whole genome shotgun (WGS) entry which is preliminary data.</text>
</comment>
<keyword evidence="1 7" id="KW-1003">Cell membrane</keyword>
<comment type="function">
    <text evidence="7">Involved in cell division.</text>
</comment>
<dbReference type="GO" id="GO:0005886">
    <property type="term" value="C:plasma membrane"/>
    <property type="evidence" value="ECO:0007669"/>
    <property type="project" value="UniProtKB-SubCell"/>
</dbReference>
<feature type="transmembrane region" description="Helical" evidence="7">
    <location>
        <begin position="79"/>
        <end position="101"/>
    </location>
</feature>
<dbReference type="InterPro" id="IPR009619">
    <property type="entry name" value="CrgA"/>
</dbReference>
<evidence type="ECO:0000256" key="4">
    <source>
        <dbReference type="ARBA" id="ARBA00022989"/>
    </source>
</evidence>
<evidence type="ECO:0000313" key="10">
    <source>
        <dbReference type="Proteomes" id="UP000266615"/>
    </source>
</evidence>
<dbReference type="Proteomes" id="UP000266615">
    <property type="component" value="Unassembled WGS sequence"/>
</dbReference>
<keyword evidence="10" id="KW-1185">Reference proteome</keyword>
<dbReference type="EMBL" id="QYZP01000001">
    <property type="protein sequence ID" value="RJN32359.1"/>
    <property type="molecule type" value="Genomic_DNA"/>
</dbReference>
<proteinExistence type="inferred from homology"/>
<evidence type="ECO:0000256" key="7">
    <source>
        <dbReference type="HAMAP-Rule" id="MF_00631"/>
    </source>
</evidence>
<feature type="compositionally biased region" description="Polar residues" evidence="8">
    <location>
        <begin position="47"/>
        <end position="64"/>
    </location>
</feature>
<keyword evidence="5 7" id="KW-0472">Membrane</keyword>
<dbReference type="Pfam" id="PF06781">
    <property type="entry name" value="CrgA"/>
    <property type="match status" value="1"/>
</dbReference>